<protein>
    <submittedName>
        <fullName evidence="4">tRNA1(Val) A37 N6-methylase TrmN6</fullName>
    </submittedName>
</protein>
<dbReference type="EMBL" id="QNRK01000017">
    <property type="protein sequence ID" value="RBP11187.1"/>
    <property type="molecule type" value="Genomic_DNA"/>
</dbReference>
<dbReference type="AlphaFoldDB" id="A0A366F984"/>
<evidence type="ECO:0000313" key="5">
    <source>
        <dbReference type="Proteomes" id="UP000253529"/>
    </source>
</evidence>
<evidence type="ECO:0000259" key="3">
    <source>
        <dbReference type="Pfam" id="PF05175"/>
    </source>
</evidence>
<dbReference type="PANTHER" id="PTHR47739">
    <property type="entry name" value="TRNA1(VAL) (ADENINE(37)-N6)-METHYLTRANSFERASE"/>
    <property type="match status" value="1"/>
</dbReference>
<proteinExistence type="predicted"/>
<organism evidence="4 5">
    <name type="scientific">Roseiarcus fermentans</name>
    <dbReference type="NCBI Taxonomy" id="1473586"/>
    <lineage>
        <taxon>Bacteria</taxon>
        <taxon>Pseudomonadati</taxon>
        <taxon>Pseudomonadota</taxon>
        <taxon>Alphaproteobacteria</taxon>
        <taxon>Hyphomicrobiales</taxon>
        <taxon>Roseiarcaceae</taxon>
        <taxon>Roseiarcus</taxon>
    </lineage>
</organism>
<evidence type="ECO:0000256" key="1">
    <source>
        <dbReference type="ARBA" id="ARBA00022603"/>
    </source>
</evidence>
<dbReference type="RefSeq" id="WP_113890286.1">
    <property type="nucleotide sequence ID" value="NZ_QNRK01000017.1"/>
</dbReference>
<dbReference type="InterPro" id="IPR007848">
    <property type="entry name" value="Small_mtfrase_dom"/>
</dbReference>
<dbReference type="GO" id="GO:0008168">
    <property type="term" value="F:methyltransferase activity"/>
    <property type="evidence" value="ECO:0007669"/>
    <property type="project" value="UniProtKB-KW"/>
</dbReference>
<dbReference type="Proteomes" id="UP000253529">
    <property type="component" value="Unassembled WGS sequence"/>
</dbReference>
<dbReference type="Pfam" id="PF05175">
    <property type="entry name" value="MTS"/>
    <property type="match status" value="1"/>
</dbReference>
<dbReference type="CDD" id="cd02440">
    <property type="entry name" value="AdoMet_MTases"/>
    <property type="match status" value="1"/>
</dbReference>
<comment type="caution">
    <text evidence="4">The sequence shown here is derived from an EMBL/GenBank/DDBJ whole genome shotgun (WGS) entry which is preliminary data.</text>
</comment>
<evidence type="ECO:0000313" key="4">
    <source>
        <dbReference type="EMBL" id="RBP11187.1"/>
    </source>
</evidence>
<dbReference type="GO" id="GO:0032259">
    <property type="term" value="P:methylation"/>
    <property type="evidence" value="ECO:0007669"/>
    <property type="project" value="UniProtKB-KW"/>
</dbReference>
<accession>A0A366F984</accession>
<name>A0A366F984_9HYPH</name>
<dbReference type="SUPFAM" id="SSF53335">
    <property type="entry name" value="S-adenosyl-L-methionine-dependent methyltransferases"/>
    <property type="match status" value="1"/>
</dbReference>
<reference evidence="4 5" key="1">
    <citation type="submission" date="2018-06" db="EMBL/GenBank/DDBJ databases">
        <title>Genomic Encyclopedia of Type Strains, Phase IV (KMG-IV): sequencing the most valuable type-strain genomes for metagenomic binning, comparative biology and taxonomic classification.</title>
        <authorList>
            <person name="Goeker M."/>
        </authorList>
    </citation>
    <scope>NUCLEOTIDE SEQUENCE [LARGE SCALE GENOMIC DNA]</scope>
    <source>
        <strain evidence="4 5">DSM 24875</strain>
    </source>
</reference>
<keyword evidence="1 4" id="KW-0489">Methyltransferase</keyword>
<dbReference type="Gene3D" id="3.40.50.150">
    <property type="entry name" value="Vaccinia Virus protein VP39"/>
    <property type="match status" value="1"/>
</dbReference>
<dbReference type="PANTHER" id="PTHR47739:SF1">
    <property type="entry name" value="TRNA1(VAL) (ADENINE(37)-N6)-METHYLTRANSFERASE"/>
    <property type="match status" value="1"/>
</dbReference>
<dbReference type="InterPro" id="IPR029063">
    <property type="entry name" value="SAM-dependent_MTases_sf"/>
</dbReference>
<dbReference type="OrthoDB" id="5489421at2"/>
<sequence>MSDPAPGMLGEQEPNGVSVGAWLGGRLVLAQPLKGHRVGSDAALLAAAADLAEGRLVDVGAGVGAVGLAILARSARGVADLIEVDARSAGLATENAARNGLGARAMVARVDVFDARARRTAGVADEAAALVVTNPPFFAPGAVRASADPGRARAHVFGADAGAEPLAGWIRACLSVLAPGGRFVMIHRPDALAAILAAAGNRLGALALLPVHPRAGASAHRLLVSGVKGSKAPLRIAPALVLHQTDGRLTPEADALHRGEGLIDWGGGGPP</sequence>
<evidence type="ECO:0000256" key="2">
    <source>
        <dbReference type="ARBA" id="ARBA00022691"/>
    </source>
</evidence>
<feature type="domain" description="Methyltransferase small" evidence="3">
    <location>
        <begin position="44"/>
        <end position="143"/>
    </location>
</feature>
<keyword evidence="2" id="KW-0949">S-adenosyl-L-methionine</keyword>
<keyword evidence="1 4" id="KW-0808">Transferase</keyword>
<dbReference type="InterPro" id="IPR050210">
    <property type="entry name" value="tRNA_Adenine-N(6)_MTase"/>
</dbReference>
<gene>
    <name evidence="4" type="ORF">DFR50_11773</name>
</gene>
<keyword evidence="5" id="KW-1185">Reference proteome</keyword>